<evidence type="ECO:0000259" key="28">
    <source>
        <dbReference type="PROSITE" id="PS50011"/>
    </source>
</evidence>
<dbReference type="InterPro" id="IPR011992">
    <property type="entry name" value="EF-hand-dom_pair"/>
</dbReference>
<keyword evidence="8" id="KW-0723">Serine/threonine-protein kinase</keyword>
<dbReference type="InterPro" id="IPR000719">
    <property type="entry name" value="Prot_kinase_dom"/>
</dbReference>
<evidence type="ECO:0000256" key="2">
    <source>
        <dbReference type="ARBA" id="ARBA00004230"/>
    </source>
</evidence>
<feature type="domain" description="EF-hand" evidence="29">
    <location>
        <begin position="426"/>
        <end position="461"/>
    </location>
</feature>
<evidence type="ECO:0000256" key="26">
    <source>
        <dbReference type="ARBA" id="ARBA00060437"/>
    </source>
</evidence>
<keyword evidence="9" id="KW-0808">Transferase</keyword>
<keyword evidence="19" id="KW-0969">Cilium</keyword>
<evidence type="ECO:0000256" key="3">
    <source>
        <dbReference type="ARBA" id="ARBA00004342"/>
    </source>
</evidence>
<dbReference type="Gene3D" id="1.10.238.10">
    <property type="entry name" value="EF-hand"/>
    <property type="match status" value="2"/>
</dbReference>
<feature type="domain" description="EF-hand" evidence="29">
    <location>
        <begin position="463"/>
        <end position="493"/>
    </location>
</feature>
<evidence type="ECO:0000256" key="6">
    <source>
        <dbReference type="ARBA" id="ARBA00022475"/>
    </source>
</evidence>
<keyword evidence="16" id="KW-0067">ATP-binding</keyword>
<dbReference type="FunFam" id="1.10.510.10:FF:000398">
    <property type="entry name" value="Calcium-dependent protein kinase 1"/>
    <property type="match status" value="1"/>
</dbReference>
<dbReference type="SMART" id="SM00054">
    <property type="entry name" value="EFh"/>
    <property type="match status" value="4"/>
</dbReference>
<evidence type="ECO:0000256" key="9">
    <source>
        <dbReference type="ARBA" id="ARBA00022679"/>
    </source>
</evidence>
<evidence type="ECO:0000256" key="14">
    <source>
        <dbReference type="ARBA" id="ARBA00022777"/>
    </source>
</evidence>
<dbReference type="GO" id="GO:0005886">
    <property type="term" value="C:plasma membrane"/>
    <property type="evidence" value="ECO:0007669"/>
    <property type="project" value="UniProtKB-SubCell"/>
</dbReference>
<gene>
    <name evidence="30" type="primary">PCaPK-b</name>
</gene>
<comment type="similarity">
    <text evidence="23">Belongs to the protein kinase superfamily. Ser/Thr protein kinase family. CDPK subfamily.</text>
</comment>
<keyword evidence="6" id="KW-1003">Cell membrane</keyword>
<dbReference type="SUPFAM" id="SSF56112">
    <property type="entry name" value="Protein kinase-like (PK-like)"/>
    <property type="match status" value="1"/>
</dbReference>
<keyword evidence="17" id="KW-0282">Flagellum</keyword>
<dbReference type="GO" id="GO:0004674">
    <property type="term" value="F:protein serine/threonine kinase activity"/>
    <property type="evidence" value="ECO:0007669"/>
    <property type="project" value="UniProtKB-KW"/>
</dbReference>
<evidence type="ECO:0000256" key="19">
    <source>
        <dbReference type="ARBA" id="ARBA00023069"/>
    </source>
</evidence>
<evidence type="ECO:0000259" key="29">
    <source>
        <dbReference type="PROSITE" id="PS50222"/>
    </source>
</evidence>
<dbReference type="FunFam" id="3.30.200.20:FF:000315">
    <property type="entry name" value="Calcium-dependent protein kinase 3"/>
    <property type="match status" value="1"/>
</dbReference>
<evidence type="ECO:0000256" key="11">
    <source>
        <dbReference type="ARBA" id="ARBA00022723"/>
    </source>
</evidence>
<evidence type="ECO:0000256" key="16">
    <source>
        <dbReference type="ARBA" id="ARBA00022840"/>
    </source>
</evidence>
<keyword evidence="11" id="KW-0479">Metal-binding</keyword>
<dbReference type="InterPro" id="IPR050205">
    <property type="entry name" value="CDPK_Ser/Thr_kinases"/>
</dbReference>
<dbReference type="GO" id="GO:0020002">
    <property type="term" value="C:host cell plasma membrane"/>
    <property type="evidence" value="ECO:0007669"/>
    <property type="project" value="UniProtKB-SubCell"/>
</dbReference>
<dbReference type="InterPro" id="IPR018247">
    <property type="entry name" value="EF_Hand_1_Ca_BS"/>
</dbReference>
<evidence type="ECO:0000256" key="27">
    <source>
        <dbReference type="ARBA" id="ARBA00068067"/>
    </source>
</evidence>
<dbReference type="Pfam" id="PF00069">
    <property type="entry name" value="Pkinase"/>
    <property type="match status" value="1"/>
</dbReference>
<dbReference type="Pfam" id="PF13499">
    <property type="entry name" value="EF-hand_7"/>
    <property type="match status" value="2"/>
</dbReference>
<dbReference type="EMBL" id="AF009561">
    <property type="protein sequence ID" value="AAC13355.1"/>
    <property type="molecule type" value="Genomic_DNA"/>
</dbReference>
<keyword evidence="12" id="KW-0677">Repeat</keyword>
<keyword evidence="13" id="KW-0547">Nucleotide-binding</keyword>
<dbReference type="InterPro" id="IPR002048">
    <property type="entry name" value="EF_hand_dom"/>
</dbReference>
<evidence type="ECO:0000256" key="20">
    <source>
        <dbReference type="ARBA" id="ARBA00023139"/>
    </source>
</evidence>
<comment type="cofactor">
    <cofactor evidence="1">
        <name>Mg(2+)</name>
        <dbReference type="ChEBI" id="CHEBI:18420"/>
    </cofactor>
</comment>
<evidence type="ECO:0000256" key="8">
    <source>
        <dbReference type="ARBA" id="ARBA00022527"/>
    </source>
</evidence>
<evidence type="ECO:0000256" key="25">
    <source>
        <dbReference type="ARBA" id="ARBA00048679"/>
    </source>
</evidence>
<feature type="domain" description="Protein kinase" evidence="28">
    <location>
        <begin position="56"/>
        <end position="311"/>
    </location>
</feature>
<evidence type="ECO:0000256" key="17">
    <source>
        <dbReference type="ARBA" id="ARBA00022846"/>
    </source>
</evidence>
<evidence type="ECO:0000256" key="22">
    <source>
        <dbReference type="ARBA" id="ARBA00023288"/>
    </source>
</evidence>
<keyword evidence="15" id="KW-0106">Calcium</keyword>
<evidence type="ECO:0000256" key="12">
    <source>
        <dbReference type="ARBA" id="ARBA00022737"/>
    </source>
</evidence>
<dbReference type="FunFam" id="1.10.238.10:FF:000557">
    <property type="entry name" value="Uncharacterized protein"/>
    <property type="match status" value="1"/>
</dbReference>
<accession>O15872</accession>
<keyword evidence="22" id="KW-0449">Lipoprotein</keyword>
<dbReference type="GO" id="GO:0020005">
    <property type="term" value="C:symbiont-containing vacuole membrane"/>
    <property type="evidence" value="ECO:0007669"/>
    <property type="project" value="UniProtKB-SubCell"/>
</dbReference>
<evidence type="ECO:0000256" key="4">
    <source>
        <dbReference type="ARBA" id="ARBA00004425"/>
    </source>
</evidence>
<dbReference type="AlphaFoldDB" id="O15872"/>
<feature type="domain" description="EF-hand" evidence="29">
    <location>
        <begin position="353"/>
        <end position="388"/>
    </location>
</feature>
<evidence type="ECO:0000256" key="5">
    <source>
        <dbReference type="ARBA" id="ARBA00012513"/>
    </source>
</evidence>
<comment type="subcellular location">
    <subcellularLocation>
        <location evidence="3">Cell membrane</location>
        <topology evidence="3">Lipid-anchor</topology>
        <orientation evidence="3">Cytoplasmic side</orientation>
    </subcellularLocation>
    <subcellularLocation>
        <location evidence="2">Cell projection</location>
        <location evidence="2">Cilium</location>
        <location evidence="2">Flagellum</location>
    </subcellularLocation>
    <subcellularLocation>
        <location evidence="4">Host cell membrane</location>
        <topology evidence="4">Lipid-anchor</topology>
    </subcellularLocation>
    <subcellularLocation>
        <location evidence="26">Parasitophorous vacuole membrane</location>
        <topology evidence="26">Lipid-anchor</topology>
    </subcellularLocation>
</comment>
<proteinExistence type="inferred from homology"/>
<keyword evidence="14 30" id="KW-0418">Kinase</keyword>
<comment type="catalytic activity">
    <reaction evidence="25">
        <text>L-seryl-[protein] + ATP = O-phospho-L-seryl-[protein] + ADP + H(+)</text>
        <dbReference type="Rhea" id="RHEA:17989"/>
        <dbReference type="Rhea" id="RHEA-COMP:9863"/>
        <dbReference type="Rhea" id="RHEA-COMP:11604"/>
        <dbReference type="ChEBI" id="CHEBI:15378"/>
        <dbReference type="ChEBI" id="CHEBI:29999"/>
        <dbReference type="ChEBI" id="CHEBI:30616"/>
        <dbReference type="ChEBI" id="CHEBI:83421"/>
        <dbReference type="ChEBI" id="CHEBI:456216"/>
        <dbReference type="EC" id="2.7.11.1"/>
    </reaction>
</comment>
<feature type="domain" description="EF-hand" evidence="29">
    <location>
        <begin position="390"/>
        <end position="425"/>
    </location>
</feature>
<dbReference type="InterPro" id="IPR011009">
    <property type="entry name" value="Kinase-like_dom_sf"/>
</dbReference>
<evidence type="ECO:0000256" key="10">
    <source>
        <dbReference type="ARBA" id="ARBA00022707"/>
    </source>
</evidence>
<dbReference type="PROSITE" id="PS50011">
    <property type="entry name" value="PROTEIN_KINASE_DOM"/>
    <property type="match status" value="1"/>
</dbReference>
<dbReference type="PROSITE" id="PS00018">
    <property type="entry name" value="EF_HAND_1"/>
    <property type="match status" value="4"/>
</dbReference>
<keyword evidence="18" id="KW-0472">Membrane</keyword>
<dbReference type="InterPro" id="IPR008271">
    <property type="entry name" value="Ser/Thr_kinase_AS"/>
</dbReference>
<evidence type="ECO:0000256" key="21">
    <source>
        <dbReference type="ARBA" id="ARBA00023273"/>
    </source>
</evidence>
<dbReference type="SUPFAM" id="SSF47473">
    <property type="entry name" value="EF-hand"/>
    <property type="match status" value="1"/>
</dbReference>
<dbReference type="PROSITE" id="PS50222">
    <property type="entry name" value="EF_HAND_2"/>
    <property type="match status" value="4"/>
</dbReference>
<dbReference type="Gene3D" id="1.10.510.10">
    <property type="entry name" value="Transferase(Phosphotransferase) domain 1"/>
    <property type="match status" value="1"/>
</dbReference>
<evidence type="ECO:0000256" key="23">
    <source>
        <dbReference type="ARBA" id="ARBA00024334"/>
    </source>
</evidence>
<organism evidence="30">
    <name type="scientific">Paramecium tetraurelia</name>
    <dbReference type="NCBI Taxonomy" id="5888"/>
    <lineage>
        <taxon>Eukaryota</taxon>
        <taxon>Sar</taxon>
        <taxon>Alveolata</taxon>
        <taxon>Ciliophora</taxon>
        <taxon>Intramacronucleata</taxon>
        <taxon>Oligohymenophorea</taxon>
        <taxon>Peniculida</taxon>
        <taxon>Parameciidae</taxon>
        <taxon>Paramecium</taxon>
    </lineage>
</organism>
<evidence type="ECO:0000256" key="1">
    <source>
        <dbReference type="ARBA" id="ARBA00001946"/>
    </source>
</evidence>
<keyword evidence="7" id="KW-1032">Host cell membrane</keyword>
<evidence type="ECO:0000256" key="24">
    <source>
        <dbReference type="ARBA" id="ARBA00047899"/>
    </source>
</evidence>
<keyword evidence="10" id="KW-0519">Myristate</keyword>
<dbReference type="SMART" id="SM00220">
    <property type="entry name" value="S_TKc"/>
    <property type="match status" value="1"/>
</dbReference>
<reference evidence="30" key="1">
    <citation type="journal article" date="1998" name="Eur. J. Biochem.">
        <title>Ca2+-dependent protein kinases of Paramecium--cloning provides evidence of a multigene family.</title>
        <authorList>
            <person name="Kim K."/>
            <person name="Messinger L.A."/>
            <person name="Nelson D.L."/>
        </authorList>
    </citation>
    <scope>NUCLEOTIDE SEQUENCE</scope>
    <source>
        <strain evidence="30">51S</strain>
    </source>
</reference>
<dbReference type="GO" id="GO:0031514">
    <property type="term" value="C:motile cilium"/>
    <property type="evidence" value="ECO:0007669"/>
    <property type="project" value="UniProtKB-SubCell"/>
</dbReference>
<dbReference type="PROSITE" id="PS00108">
    <property type="entry name" value="PROTEIN_KINASE_ST"/>
    <property type="match status" value="1"/>
</dbReference>
<evidence type="ECO:0000256" key="7">
    <source>
        <dbReference type="ARBA" id="ARBA00022511"/>
    </source>
</evidence>
<protein>
    <recommendedName>
        <fullName evidence="27">Calcium-dependent protein kinase 1</fullName>
        <ecNumber evidence="5">2.7.11.1</ecNumber>
    </recommendedName>
</protein>
<evidence type="ECO:0000256" key="18">
    <source>
        <dbReference type="ARBA" id="ARBA00022870"/>
    </source>
</evidence>
<dbReference type="GO" id="GO:0005524">
    <property type="term" value="F:ATP binding"/>
    <property type="evidence" value="ECO:0007669"/>
    <property type="project" value="UniProtKB-KW"/>
</dbReference>
<keyword evidence="21" id="KW-0966">Cell projection</keyword>
<dbReference type="EC" id="2.7.11.1" evidence="5"/>
<keyword evidence="18" id="KW-1043">Host membrane</keyword>
<name>O15872_PARTE</name>
<evidence type="ECO:0000256" key="13">
    <source>
        <dbReference type="ARBA" id="ARBA00022741"/>
    </source>
</evidence>
<dbReference type="GO" id="GO:0005509">
    <property type="term" value="F:calcium ion binding"/>
    <property type="evidence" value="ECO:0007669"/>
    <property type="project" value="InterPro"/>
</dbReference>
<evidence type="ECO:0000313" key="30">
    <source>
        <dbReference type="EMBL" id="AAC13355.1"/>
    </source>
</evidence>
<comment type="catalytic activity">
    <reaction evidence="24">
        <text>L-threonyl-[protein] + ATP = O-phospho-L-threonyl-[protein] + ADP + H(+)</text>
        <dbReference type="Rhea" id="RHEA:46608"/>
        <dbReference type="Rhea" id="RHEA-COMP:11060"/>
        <dbReference type="Rhea" id="RHEA-COMP:11605"/>
        <dbReference type="ChEBI" id="CHEBI:15378"/>
        <dbReference type="ChEBI" id="CHEBI:30013"/>
        <dbReference type="ChEBI" id="CHEBI:30616"/>
        <dbReference type="ChEBI" id="CHEBI:61977"/>
        <dbReference type="ChEBI" id="CHEBI:456216"/>
        <dbReference type="EC" id="2.7.11.1"/>
    </reaction>
</comment>
<evidence type="ECO:0000256" key="15">
    <source>
        <dbReference type="ARBA" id="ARBA00022837"/>
    </source>
</evidence>
<keyword evidence="20" id="KW-0564">Palmitate</keyword>
<dbReference type="Gene3D" id="3.30.200.20">
    <property type="entry name" value="Phosphorylase Kinase, domain 1"/>
    <property type="match status" value="1"/>
</dbReference>
<dbReference type="PRINTS" id="PR00450">
    <property type="entry name" value="RECOVERIN"/>
</dbReference>
<dbReference type="CDD" id="cd05117">
    <property type="entry name" value="STKc_CAMK"/>
    <property type="match status" value="1"/>
</dbReference>
<sequence>MGPCSSQQRKPVSTSQALVPGLNQRMQRSFRYVPISLRHQNKVPQVPIIKLRKVWVQVVRYVKLGAFGEVRLVIHKSSGYKRAMKQIRKDKIIKEDEENMFSEVNTLKELDHPNIVKLHELFQDAKNYYLVTEYLEGGELFQKITDMKHFSEKMAADIMKQILAGVVHCHEKKVVHRDLKPENILFENKKPNSNLKIIDFGTSRKMETNQNLTKRLGTPYYIAPEVLKRNYNEKCDVWSCGVILYIMLCGYPPFGGQDQQILQNIELGKYEFDPEDWNKISEDAKNLIKRMLTKDYQLRISAQEAYNDPWIQKNAPNGPIDMKAIKNLSSFFGKNKVRAALMQFITTNLMTNTEKEGLLNEFKKIDKDGNGQISKDELLQVYMKQYDEIKAKQMVDDIFEKVDINRSGFVDFTEFMMSASSEEKLLSKIKLQQAFNMFDTNGDGQISREELQEIMGGVDDNLWTEILQMCDANGDGQISQQEFIDFLVKKYQQ</sequence>
<dbReference type="PANTHER" id="PTHR24349">
    <property type="entry name" value="SERINE/THREONINE-PROTEIN KINASE"/>
    <property type="match status" value="1"/>
</dbReference>
<dbReference type="CDD" id="cd00051">
    <property type="entry name" value="EFh"/>
    <property type="match status" value="2"/>
</dbReference>